<organism evidence="3 4">
    <name type="scientific">Kluyveromyces marxianus</name>
    <name type="common">Yeast</name>
    <name type="synonym">Candida kefyr</name>
    <dbReference type="NCBI Taxonomy" id="4911"/>
    <lineage>
        <taxon>Eukaryota</taxon>
        <taxon>Fungi</taxon>
        <taxon>Dikarya</taxon>
        <taxon>Ascomycota</taxon>
        <taxon>Saccharomycotina</taxon>
        <taxon>Saccharomycetes</taxon>
        <taxon>Saccharomycetales</taxon>
        <taxon>Saccharomycetaceae</taxon>
        <taxon>Kluyveromyces</taxon>
    </lineage>
</organism>
<reference evidence="3 4" key="1">
    <citation type="submission" date="2016-03" db="EMBL/GenBank/DDBJ databases">
        <title>How can Kluyveromyces marxianus grow so fast - potential evolutionary course in Saccharomyces Complex revealed by comparative genomics.</title>
        <authorList>
            <person name="Mo W."/>
            <person name="Lu W."/>
            <person name="Yang X."/>
            <person name="Qi J."/>
            <person name="Lv H."/>
        </authorList>
    </citation>
    <scope>NUCLEOTIDE SEQUENCE [LARGE SCALE GENOMIC DNA]</scope>
    <source>
        <strain evidence="3 4">FIM1</strain>
    </source>
</reference>
<feature type="region of interest" description="Disordered" evidence="1">
    <location>
        <begin position="111"/>
        <end position="133"/>
    </location>
</feature>
<protein>
    <submittedName>
        <fullName evidence="3">Protein YJR012C</fullName>
    </submittedName>
</protein>
<reference evidence="3 4" key="2">
    <citation type="submission" date="2019-11" db="EMBL/GenBank/DDBJ databases">
        <authorList>
            <person name="Lu H."/>
        </authorList>
    </citation>
    <scope>NUCLEOTIDE SEQUENCE [LARGE SCALE GENOMIC DNA]</scope>
    <source>
        <strain evidence="3 4">FIM1</strain>
    </source>
</reference>
<feature type="compositionally biased region" description="Low complexity" evidence="1">
    <location>
        <begin position="113"/>
        <end position="124"/>
    </location>
</feature>
<dbReference type="InterPro" id="IPR040554">
    <property type="entry name" value="KPWE_PEX14_dom"/>
</dbReference>
<dbReference type="Proteomes" id="UP000422736">
    <property type="component" value="Chromosome 2"/>
</dbReference>
<dbReference type="EMBL" id="CP015055">
    <property type="protein sequence ID" value="QGN14873.1"/>
    <property type="molecule type" value="Genomic_DNA"/>
</dbReference>
<proteinExistence type="predicted"/>
<evidence type="ECO:0000259" key="2">
    <source>
        <dbReference type="Pfam" id="PF17733"/>
    </source>
</evidence>
<evidence type="ECO:0000313" key="3">
    <source>
        <dbReference type="EMBL" id="QGN14873.1"/>
    </source>
</evidence>
<evidence type="ECO:0000313" key="4">
    <source>
        <dbReference type="Proteomes" id="UP000422736"/>
    </source>
</evidence>
<sequence>MTDKTEADAELSYDELMDIIVNNKPVPNVIDVPDIVLDQSLVSEAHLQPRLKPWEKADTVPVMGGLVRQKEETRGLVQNVEQVKKSNSLEKLTNYYALEAEFQRQLKSGDLLSSTKNGNKSTNSLLNLKSNGS</sequence>
<gene>
    <name evidence="3" type="ORF">FIM1_1546</name>
</gene>
<accession>A0ABX6EXA4</accession>
<name>A0ABX6EXA4_KLUMA</name>
<keyword evidence="4" id="KW-1185">Reference proteome</keyword>
<evidence type="ECO:0000256" key="1">
    <source>
        <dbReference type="SAM" id="MobiDB-lite"/>
    </source>
</evidence>
<dbReference type="Pfam" id="PF17733">
    <property type="entry name" value="KPWE_dom"/>
    <property type="match status" value="1"/>
</dbReference>
<feature type="domain" description="Peroxisomal membrane protein PEX14-like KPWE" evidence="2">
    <location>
        <begin position="10"/>
        <end position="56"/>
    </location>
</feature>